<gene>
    <name evidence="2" type="ORF">ACJ73_09674</name>
</gene>
<dbReference type="PANTHER" id="PTHR36091">
    <property type="entry name" value="ALTERED INHERITANCE OF MITOCHONDRIA PROTEIN 9, MITOCHONDRIAL"/>
    <property type="match status" value="1"/>
</dbReference>
<dbReference type="STRING" id="1658174.A0A1J9P276"/>
<dbReference type="PANTHER" id="PTHR36091:SF2">
    <property type="entry name" value="AMINOGLYCOSIDE PHOSPHOTRANSFERASE DOMAIN-CONTAINING PROTEIN"/>
    <property type="match status" value="1"/>
</dbReference>
<evidence type="ECO:0000313" key="2">
    <source>
        <dbReference type="EMBL" id="OJD10857.1"/>
    </source>
</evidence>
<dbReference type="InterPro" id="IPR011009">
    <property type="entry name" value="Kinase-like_dom_sf"/>
</dbReference>
<dbReference type="EMBL" id="LGTZ01002873">
    <property type="protein sequence ID" value="OJD10857.1"/>
    <property type="molecule type" value="Genomic_DNA"/>
</dbReference>
<dbReference type="GO" id="GO:0005739">
    <property type="term" value="C:mitochondrion"/>
    <property type="evidence" value="ECO:0007669"/>
    <property type="project" value="TreeGrafter"/>
</dbReference>
<feature type="compositionally biased region" description="Basic and acidic residues" evidence="1">
    <location>
        <begin position="398"/>
        <end position="409"/>
    </location>
</feature>
<dbReference type="InterPro" id="IPR051035">
    <property type="entry name" value="Mito_inheritance_9"/>
</dbReference>
<feature type="region of interest" description="Disordered" evidence="1">
    <location>
        <begin position="396"/>
        <end position="424"/>
    </location>
</feature>
<evidence type="ECO:0008006" key="4">
    <source>
        <dbReference type="Google" id="ProtNLM"/>
    </source>
</evidence>
<accession>A0A1J9P276</accession>
<dbReference type="AlphaFoldDB" id="A0A1J9P276"/>
<proteinExistence type="predicted"/>
<protein>
    <recommendedName>
        <fullName evidence="4">Aminoglycoside phosphotransferase domain-containing protein</fullName>
    </recommendedName>
</protein>
<sequence length="593" mass="68849">MLGRVRPTTSQSVYFRARSPLFSMTCFSKYNPVLRGLVLVPTPAVLFSLAFAKHQSTTREVALNPSGPGQELFSYTSGRYLYNEKLRLAERYVEFNIEALKKVTAESVHRERVVHMRKLAEGGFNRVLLLIMDNDLEIIVKIPYSIAVPKRLATESEVATLDFLRSKGIPVPRVYAWCSQVENEVGSCWKSLRECWFGLTAKEQARLVTSYVELECKLFSFPFGSYGSIYYKDSLPQNLQAYLYAAGVKDEDGDTHRFCIGPTADYMFWRGKRAQFEINRGPWRNHRDYLYSIGWKEKEWTRKYGKPQTNDFPHNTMLEGAVAPEIYVHLLDRYLSICPYLLPEDPAHSMNQPTLRHPDLNPTNIYVSDSCEVSCIIDWQHTTILPLLLAAGNPTLFEKPDSEPPKDYSKPTLPEDYESFGPDEKSQADELYRRQMLFYLCMIFNAKDNKPHFNALHCPMLMLIQHLVDRAGRPWSGNIVTLKGALLRVINSWDTLMSIRSQKAPCPFRFDPDDEKDFYQLEENWFKSNLLVEHWRSLLDDVGQDGWVQNESFERVMEVNKQLKKLWIDEGEDEEDVRSVENFWPFQDHEETD</sequence>
<dbReference type="OrthoDB" id="10003767at2759"/>
<dbReference type="Gene3D" id="3.30.200.20">
    <property type="entry name" value="Phosphorylase Kinase, domain 1"/>
    <property type="match status" value="1"/>
</dbReference>
<evidence type="ECO:0000313" key="3">
    <source>
        <dbReference type="Proteomes" id="UP000242791"/>
    </source>
</evidence>
<evidence type="ECO:0000256" key="1">
    <source>
        <dbReference type="SAM" id="MobiDB-lite"/>
    </source>
</evidence>
<dbReference type="SUPFAM" id="SSF56112">
    <property type="entry name" value="Protein kinase-like (PK-like)"/>
    <property type="match status" value="1"/>
</dbReference>
<dbReference type="Proteomes" id="UP000242791">
    <property type="component" value="Unassembled WGS sequence"/>
</dbReference>
<name>A0A1J9P276_9EURO</name>
<reference evidence="2 3" key="1">
    <citation type="submission" date="2015-08" db="EMBL/GenBank/DDBJ databases">
        <title>Emmonsia species relationships and genome sequence.</title>
        <authorList>
            <person name="Cuomo C.A."/>
            <person name="Schwartz I.S."/>
            <person name="Kenyon C."/>
            <person name="De Hoog G.S."/>
            <person name="Govender N.P."/>
            <person name="Botha A."/>
            <person name="Moreno L."/>
            <person name="De Vries M."/>
            <person name="Munoz J.F."/>
            <person name="Stielow J.B."/>
        </authorList>
    </citation>
    <scope>NUCLEOTIDE SEQUENCE [LARGE SCALE GENOMIC DNA]</scope>
    <source>
        <strain evidence="2 3">EI222</strain>
    </source>
</reference>
<organism evidence="2 3">
    <name type="scientific">Blastomyces percursus</name>
    <dbReference type="NCBI Taxonomy" id="1658174"/>
    <lineage>
        <taxon>Eukaryota</taxon>
        <taxon>Fungi</taxon>
        <taxon>Dikarya</taxon>
        <taxon>Ascomycota</taxon>
        <taxon>Pezizomycotina</taxon>
        <taxon>Eurotiomycetes</taxon>
        <taxon>Eurotiomycetidae</taxon>
        <taxon>Onygenales</taxon>
        <taxon>Ajellomycetaceae</taxon>
        <taxon>Blastomyces</taxon>
    </lineage>
</organism>
<comment type="caution">
    <text evidence="2">The sequence shown here is derived from an EMBL/GenBank/DDBJ whole genome shotgun (WGS) entry which is preliminary data.</text>
</comment>
<keyword evidence="3" id="KW-1185">Reference proteome</keyword>
<dbReference type="VEuPathDB" id="FungiDB:ACJ73_09674"/>